<dbReference type="PANTHER" id="PTHR10672:SF3">
    <property type="entry name" value="PROTEIN HU-LI TAI SHAO"/>
    <property type="match status" value="1"/>
</dbReference>
<feature type="domain" description="Class II aldolase/adducin N-terminal" evidence="3">
    <location>
        <begin position="178"/>
        <end position="351"/>
    </location>
</feature>
<dbReference type="GO" id="GO:0051015">
    <property type="term" value="F:actin filament binding"/>
    <property type="evidence" value="ECO:0007669"/>
    <property type="project" value="TreeGrafter"/>
</dbReference>
<dbReference type="Gene3D" id="3.40.225.10">
    <property type="entry name" value="Class II aldolase/adducin N-terminal domain"/>
    <property type="match status" value="1"/>
</dbReference>
<dbReference type="Proteomes" id="UP000887574">
    <property type="component" value="Unplaced"/>
</dbReference>
<dbReference type="AlphaFoldDB" id="A0A915DEV9"/>
<comment type="similarity">
    <text evidence="1">Belongs to the aldolase class II family. Adducin subfamily.</text>
</comment>
<evidence type="ECO:0000256" key="1">
    <source>
        <dbReference type="ARBA" id="ARBA00006274"/>
    </source>
</evidence>
<dbReference type="GO" id="GO:0005886">
    <property type="term" value="C:plasma membrane"/>
    <property type="evidence" value="ECO:0007669"/>
    <property type="project" value="UniProtKB-SubCell"/>
</dbReference>
<protein>
    <submittedName>
        <fullName evidence="5">Class II aldolase/adducin N-terminal domain-containing protein</fullName>
    </submittedName>
</protein>
<reference evidence="5" key="1">
    <citation type="submission" date="2022-11" db="UniProtKB">
        <authorList>
            <consortium name="WormBaseParasite"/>
        </authorList>
    </citation>
    <scope>IDENTIFICATION</scope>
</reference>
<keyword evidence="4" id="KW-1185">Reference proteome</keyword>
<proteinExistence type="inferred from homology"/>
<dbReference type="SUPFAM" id="SSF53639">
    <property type="entry name" value="AraD/HMP-PK domain-like"/>
    <property type="match status" value="1"/>
</dbReference>
<evidence type="ECO:0000259" key="3">
    <source>
        <dbReference type="SMART" id="SM01007"/>
    </source>
</evidence>
<accession>A0A915DEV9</accession>
<dbReference type="Pfam" id="PF00596">
    <property type="entry name" value="Aldolase_II"/>
    <property type="match status" value="1"/>
</dbReference>
<dbReference type="GO" id="GO:0014069">
    <property type="term" value="C:postsynaptic density"/>
    <property type="evidence" value="ECO:0007669"/>
    <property type="project" value="TreeGrafter"/>
</dbReference>
<feature type="compositionally biased region" description="Basic and acidic residues" evidence="2">
    <location>
        <begin position="747"/>
        <end position="760"/>
    </location>
</feature>
<feature type="region of interest" description="Disordered" evidence="2">
    <location>
        <begin position="98"/>
        <end position="120"/>
    </location>
</feature>
<feature type="region of interest" description="Disordered" evidence="2">
    <location>
        <begin position="736"/>
        <end position="760"/>
    </location>
</feature>
<name>A0A915DEV9_9BILA</name>
<dbReference type="InterPro" id="IPR036409">
    <property type="entry name" value="Aldolase_II/adducin_N_sf"/>
</dbReference>
<feature type="compositionally biased region" description="Basic and acidic residues" evidence="2">
    <location>
        <begin position="42"/>
        <end position="51"/>
    </location>
</feature>
<dbReference type="SMART" id="SM01007">
    <property type="entry name" value="Aldolase_II"/>
    <property type="match status" value="1"/>
</dbReference>
<evidence type="ECO:0000313" key="5">
    <source>
        <dbReference type="WBParaSite" id="jg1870.1"/>
    </source>
</evidence>
<dbReference type="InterPro" id="IPR051017">
    <property type="entry name" value="Aldolase-II_Adducin_sf"/>
</dbReference>
<evidence type="ECO:0000313" key="4">
    <source>
        <dbReference type="Proteomes" id="UP000887574"/>
    </source>
</evidence>
<dbReference type="WBParaSite" id="jg1870.1">
    <property type="protein sequence ID" value="jg1870.1"/>
    <property type="gene ID" value="jg1870"/>
</dbReference>
<feature type="region of interest" description="Disordered" evidence="2">
    <location>
        <begin position="32"/>
        <end position="51"/>
    </location>
</feature>
<organism evidence="4 5">
    <name type="scientific">Ditylenchus dipsaci</name>
    <dbReference type="NCBI Taxonomy" id="166011"/>
    <lineage>
        <taxon>Eukaryota</taxon>
        <taxon>Metazoa</taxon>
        <taxon>Ecdysozoa</taxon>
        <taxon>Nematoda</taxon>
        <taxon>Chromadorea</taxon>
        <taxon>Rhabditida</taxon>
        <taxon>Tylenchina</taxon>
        <taxon>Tylenchomorpha</taxon>
        <taxon>Sphaerularioidea</taxon>
        <taxon>Anguinidae</taxon>
        <taxon>Anguininae</taxon>
        <taxon>Ditylenchus</taxon>
    </lineage>
</organism>
<feature type="region of interest" description="Disordered" evidence="2">
    <location>
        <begin position="1"/>
        <end position="22"/>
    </location>
</feature>
<sequence>MPRNQNGGVVNGISSPSPSSCSYTQSTCLFSHTLPTTNGSKVRPERSPTKKLLADRDDPEYIKELQRPAAIQEDLSEMGRRKRVQQVLDSKDFCSELEERIKDRPDTTTTDTRSNLDPDYMTSSTLQRLSHMTLPSQSSGNIMSSINLHSLSSTSCLIPIADLSGTERYCKQERMARNKLASLYRLVDQFQWSQGIYNHITLRLTEESDIKAGKPVEVLINPFGLLYHEITASSLIKIGLDGEVLDGGSTRLGVNQAGYVLHSAIHEARPDVKCVLHLHTSVVSAVSSMKCGLLPICQEAMIIGPIAYHDYQGIVSEEEEKRSIVEDLGDKNVLLLRTTAFHMIVACETQIRAARAGIENLVIPDEKAVKQAYITARRGGGGVNRLANDNSKGTMSNSYSEGGGWRIGELEWEAWMRVLDSAGYRTGHIYRQPQLKSLNHGHLSTASNSTIEQLETGTDRPKVITKWVQDFRNPSSNNGTPVKIASAHQFSPFGTDPKEFKQTQKRLKETRLSGSIGAGPRSQVLDGLTHDEIANDRQESEANNHGTRDQHFVVLGTASKGIIDRDYQHNAQVYRSLYAPNPFASETDENIKKYIKDMEIKSRSTSALETINGNASPPTIPYNHHVPDSPGDNISLMQASRHSLRNQPPESGSVDQNLANDTQIRTSEISNVNGKIRTKSATSPKKGEVLEDSSMLITVFDDAPDKIRTMRKPLKLVQTVPPPARAWSAEPTRIGMIDRSMSDAEPDYTKEEKKKKRGEDFSRLDVGSRMLKSLRFCG</sequence>
<evidence type="ECO:0000256" key="2">
    <source>
        <dbReference type="SAM" id="MobiDB-lite"/>
    </source>
</evidence>
<dbReference type="GO" id="GO:0005856">
    <property type="term" value="C:cytoskeleton"/>
    <property type="evidence" value="ECO:0007669"/>
    <property type="project" value="TreeGrafter"/>
</dbReference>
<feature type="region of interest" description="Disordered" evidence="2">
    <location>
        <begin position="615"/>
        <end position="634"/>
    </location>
</feature>
<dbReference type="InterPro" id="IPR001303">
    <property type="entry name" value="Aldolase_II/adducin_N"/>
</dbReference>
<dbReference type="PANTHER" id="PTHR10672">
    <property type="entry name" value="ADDUCIN"/>
    <property type="match status" value="1"/>
</dbReference>